<gene>
    <name evidence="2" type="ORF">PsYK624_084250</name>
</gene>
<dbReference type="InterPro" id="IPR012349">
    <property type="entry name" value="Split_barrel_FMN-bd"/>
</dbReference>
<name>A0A9P3GCB6_9APHY</name>
<sequence>MGKFYNEIPDDPKLLDWIKSQQLFHVATAPLNGGHVNVSPKGQPTLKVVNSKAVWYLDLTGSGNETISHLYEPGNARMTLMFEAFQGPPQIVRLFGHGRVIERGTPEFDELLDNRGPDGYGWPTPELQPGARAIIWLDIEKVGTSCGYSVPFYEFKGHRDVLKNWSVTLEKNDREVEDPWSLHPKKSLKNYWLHFNTWSMDGLPGYKGVSDRANTALVRKVMSDVGLNYDNSLAGRRGTPERWHLLLVGLIFGWVLAEAVKGNMTSIARQLMKA</sequence>
<dbReference type="Proteomes" id="UP000703269">
    <property type="component" value="Unassembled WGS sequence"/>
</dbReference>
<dbReference type="Gene3D" id="2.30.110.10">
    <property type="entry name" value="Electron Transport, Fmn-binding Protein, Chain A"/>
    <property type="match status" value="1"/>
</dbReference>
<dbReference type="Pfam" id="PF01243">
    <property type="entry name" value="PNPOx_N"/>
    <property type="match status" value="1"/>
</dbReference>
<dbReference type="OrthoDB" id="539398at2759"/>
<dbReference type="PANTHER" id="PTHR39336">
    <property type="entry name" value="PYRIDOXAMINE PHOSPHATE OXIDASE FAMILY PROTEIN (AFU_ORTHOLOGUE AFUA_6G11440)"/>
    <property type="match status" value="1"/>
</dbReference>
<comment type="caution">
    <text evidence="2">The sequence shown here is derived from an EMBL/GenBank/DDBJ whole genome shotgun (WGS) entry which is preliminary data.</text>
</comment>
<feature type="domain" description="Pyridoxamine 5'-phosphate oxidase N-terminal" evidence="1">
    <location>
        <begin position="12"/>
        <end position="146"/>
    </location>
</feature>
<dbReference type="AlphaFoldDB" id="A0A9P3GCB6"/>
<dbReference type="EMBL" id="BPQB01000025">
    <property type="protein sequence ID" value="GJE92271.1"/>
    <property type="molecule type" value="Genomic_DNA"/>
</dbReference>
<keyword evidence="3" id="KW-1185">Reference proteome</keyword>
<reference evidence="2 3" key="1">
    <citation type="submission" date="2021-08" db="EMBL/GenBank/DDBJ databases">
        <title>Draft Genome Sequence of Phanerochaete sordida strain YK-624.</title>
        <authorList>
            <person name="Mori T."/>
            <person name="Dohra H."/>
            <person name="Suzuki T."/>
            <person name="Kawagishi H."/>
            <person name="Hirai H."/>
        </authorList>
    </citation>
    <scope>NUCLEOTIDE SEQUENCE [LARGE SCALE GENOMIC DNA]</scope>
    <source>
        <strain evidence="2 3">YK-624</strain>
    </source>
</reference>
<protein>
    <recommendedName>
        <fullName evidence="1">Pyridoxamine 5'-phosphate oxidase N-terminal domain-containing protein</fullName>
    </recommendedName>
</protein>
<dbReference type="InterPro" id="IPR011576">
    <property type="entry name" value="Pyridox_Oxase_N"/>
</dbReference>
<organism evidence="2 3">
    <name type="scientific">Phanerochaete sordida</name>
    <dbReference type="NCBI Taxonomy" id="48140"/>
    <lineage>
        <taxon>Eukaryota</taxon>
        <taxon>Fungi</taxon>
        <taxon>Dikarya</taxon>
        <taxon>Basidiomycota</taxon>
        <taxon>Agaricomycotina</taxon>
        <taxon>Agaricomycetes</taxon>
        <taxon>Polyporales</taxon>
        <taxon>Phanerochaetaceae</taxon>
        <taxon>Phanerochaete</taxon>
    </lineage>
</organism>
<proteinExistence type="predicted"/>
<evidence type="ECO:0000313" key="3">
    <source>
        <dbReference type="Proteomes" id="UP000703269"/>
    </source>
</evidence>
<dbReference type="SUPFAM" id="SSF50475">
    <property type="entry name" value="FMN-binding split barrel"/>
    <property type="match status" value="1"/>
</dbReference>
<evidence type="ECO:0000313" key="2">
    <source>
        <dbReference type="EMBL" id="GJE92271.1"/>
    </source>
</evidence>
<evidence type="ECO:0000259" key="1">
    <source>
        <dbReference type="Pfam" id="PF01243"/>
    </source>
</evidence>
<accession>A0A9P3GCB6</accession>
<dbReference type="PANTHER" id="PTHR39336:SF3">
    <property type="entry name" value="PYRIDOXAMINE PHOSPHATE OXIDASE"/>
    <property type="match status" value="1"/>
</dbReference>